<dbReference type="AlphaFoldDB" id="A0A8J2SJ89"/>
<feature type="compositionally biased region" description="Pro residues" evidence="1">
    <location>
        <begin position="366"/>
        <end position="386"/>
    </location>
</feature>
<feature type="compositionally biased region" description="Pro residues" evidence="1">
    <location>
        <begin position="498"/>
        <end position="516"/>
    </location>
</feature>
<feature type="region of interest" description="Disordered" evidence="1">
    <location>
        <begin position="364"/>
        <end position="420"/>
    </location>
</feature>
<feature type="region of interest" description="Disordered" evidence="1">
    <location>
        <begin position="1"/>
        <end position="51"/>
    </location>
</feature>
<evidence type="ECO:0000313" key="2">
    <source>
        <dbReference type="EMBL" id="CAH0373933.1"/>
    </source>
</evidence>
<dbReference type="Proteomes" id="UP000789595">
    <property type="component" value="Unassembled WGS sequence"/>
</dbReference>
<comment type="caution">
    <text evidence="2">The sequence shown here is derived from an EMBL/GenBank/DDBJ whole genome shotgun (WGS) entry which is preliminary data.</text>
</comment>
<feature type="region of interest" description="Disordered" evidence="1">
    <location>
        <begin position="459"/>
        <end position="520"/>
    </location>
</feature>
<feature type="compositionally biased region" description="Low complexity" evidence="1">
    <location>
        <begin position="487"/>
        <end position="497"/>
    </location>
</feature>
<evidence type="ECO:0000313" key="3">
    <source>
        <dbReference type="Proteomes" id="UP000789595"/>
    </source>
</evidence>
<feature type="region of interest" description="Disordered" evidence="1">
    <location>
        <begin position="583"/>
        <end position="622"/>
    </location>
</feature>
<feature type="compositionally biased region" description="Pro residues" evidence="1">
    <location>
        <begin position="289"/>
        <end position="299"/>
    </location>
</feature>
<accession>A0A8J2SJ89</accession>
<organism evidence="2 3">
    <name type="scientific">Pelagomonas calceolata</name>
    <dbReference type="NCBI Taxonomy" id="35677"/>
    <lineage>
        <taxon>Eukaryota</taxon>
        <taxon>Sar</taxon>
        <taxon>Stramenopiles</taxon>
        <taxon>Ochrophyta</taxon>
        <taxon>Pelagophyceae</taxon>
        <taxon>Pelagomonadales</taxon>
        <taxon>Pelagomonadaceae</taxon>
        <taxon>Pelagomonas</taxon>
    </lineage>
</organism>
<reference evidence="2" key="1">
    <citation type="submission" date="2021-11" db="EMBL/GenBank/DDBJ databases">
        <authorList>
            <consortium name="Genoscope - CEA"/>
            <person name="William W."/>
        </authorList>
    </citation>
    <scope>NUCLEOTIDE SEQUENCE</scope>
</reference>
<feature type="compositionally biased region" description="Basic residues" evidence="1">
    <location>
        <begin position="612"/>
        <end position="622"/>
    </location>
</feature>
<feature type="compositionally biased region" description="Pro residues" evidence="1">
    <location>
        <begin position="19"/>
        <end position="46"/>
    </location>
</feature>
<feature type="region of interest" description="Disordered" evidence="1">
    <location>
        <begin position="275"/>
        <end position="305"/>
    </location>
</feature>
<name>A0A8J2SJ89_9STRA</name>
<dbReference type="PANTHER" id="PTHR48125">
    <property type="entry name" value="LP07818P1"/>
    <property type="match status" value="1"/>
</dbReference>
<evidence type="ECO:0000256" key="1">
    <source>
        <dbReference type="SAM" id="MobiDB-lite"/>
    </source>
</evidence>
<dbReference type="EMBL" id="CAKKNE010000004">
    <property type="protein sequence ID" value="CAH0373933.1"/>
    <property type="molecule type" value="Genomic_DNA"/>
</dbReference>
<sequence length="622" mass="66382">MSDGWSTVSTKKKERRPSKPAPKPAPKQPKQPQPKPQPPKQPPPHQTPKEWLEQRYAGAPAPPARSNVKNRIEDGQLVVGVVSKKATTGRGVWIAVDHDGELECYLSSQLSPTLPALHERVVFRAALHSTPHHRDGALWVARDGAWLREDAAYAAKQRKYLEGNRRTRGMTAHGVLTAIAPSRNRSIGGRDAWIALGDLDRHVYCHEAWLAPRQLPSLGARVELVLDIDAATSKGDRPRWRVAIDERTGDAAIKVLNDDSACVLPGWASESQLRRKPAPRPWRTYFDAPPKPPTSPPTVPLQTTSSLHPEVTKLLDRLGLTAACGETLRQGEVLDLGTLKLCSERDLTDMGLRPAHAGRIVAALRPPAPPAPAPAPPPPPPPPGLAPPAQDAFFLGGGLRSLLDDAPPVQPPPRSLGLSGELPADFGALLPGLGALGLNATPQPQRSALAELRDGDDGAVLPLAAPSSLSAPRVNGGAPPPPEPKPRAGSFAAAAAAPSPPKWAAPAPAPQKPPQKQPEDPLMRDLEQFISDHKLDASCAHELRHADREISRQALATCDMSKARNPSAFALVWWAHHGAEVRGPSGKSAKPTAAMIARGPAPAVPVESSGRSRGRRGGGRRK</sequence>
<protein>
    <recommendedName>
        <fullName evidence="4">SAM domain-containing protein</fullName>
    </recommendedName>
</protein>
<proteinExistence type="predicted"/>
<gene>
    <name evidence="2" type="ORF">PECAL_4P11840</name>
</gene>
<keyword evidence="3" id="KW-1185">Reference proteome</keyword>
<evidence type="ECO:0008006" key="4">
    <source>
        <dbReference type="Google" id="ProtNLM"/>
    </source>
</evidence>
<dbReference type="PANTHER" id="PTHR48125:SF12">
    <property type="entry name" value="AT HOOK TRANSCRIPTION FACTOR FAMILY-RELATED"/>
    <property type="match status" value="1"/>
</dbReference>
<feature type="compositionally biased region" description="Low complexity" evidence="1">
    <location>
        <begin position="461"/>
        <end position="477"/>
    </location>
</feature>